<name>A0A8J3UAX6_9ACTN</name>
<keyword evidence="3" id="KW-1133">Transmembrane helix</keyword>
<dbReference type="InterPro" id="IPR029016">
    <property type="entry name" value="GAF-like_dom_sf"/>
</dbReference>
<dbReference type="GO" id="GO:0004016">
    <property type="term" value="F:adenylate cyclase activity"/>
    <property type="evidence" value="ECO:0007669"/>
    <property type="project" value="UniProtKB-ARBA"/>
</dbReference>
<dbReference type="AlphaFoldDB" id="A0A8J3UAX6"/>
<dbReference type="Proteomes" id="UP000622547">
    <property type="component" value="Unassembled WGS sequence"/>
</dbReference>
<proteinExistence type="inferred from homology"/>
<feature type="transmembrane region" description="Helical" evidence="3">
    <location>
        <begin position="102"/>
        <end position="130"/>
    </location>
</feature>
<feature type="transmembrane region" description="Helical" evidence="3">
    <location>
        <begin position="136"/>
        <end position="157"/>
    </location>
</feature>
<protein>
    <recommendedName>
        <fullName evidence="4">Guanylate cyclase domain-containing protein</fullName>
    </recommendedName>
</protein>
<feature type="transmembrane region" description="Helical" evidence="3">
    <location>
        <begin position="203"/>
        <end position="224"/>
    </location>
</feature>
<feature type="transmembrane region" description="Helical" evidence="3">
    <location>
        <begin position="231"/>
        <end position="253"/>
    </location>
</feature>
<keyword evidence="3" id="KW-0472">Membrane</keyword>
<keyword evidence="2" id="KW-0175">Coiled coil</keyword>
<feature type="transmembrane region" description="Helical" evidence="3">
    <location>
        <begin position="70"/>
        <end position="90"/>
    </location>
</feature>
<dbReference type="GO" id="GO:0009190">
    <property type="term" value="P:cyclic nucleotide biosynthetic process"/>
    <property type="evidence" value="ECO:0007669"/>
    <property type="project" value="InterPro"/>
</dbReference>
<dbReference type="Gene3D" id="3.30.70.1230">
    <property type="entry name" value="Nucleotide cyclase"/>
    <property type="match status" value="1"/>
</dbReference>
<comment type="caution">
    <text evidence="5">The sequence shown here is derived from an EMBL/GenBank/DDBJ whole genome shotgun (WGS) entry which is preliminary data.</text>
</comment>
<comment type="similarity">
    <text evidence="1">Belongs to the adenylyl cyclase class-3 family.</text>
</comment>
<dbReference type="Pfam" id="PF00211">
    <property type="entry name" value="Guanylate_cyc"/>
    <property type="match status" value="1"/>
</dbReference>
<keyword evidence="3" id="KW-0812">Transmembrane</keyword>
<dbReference type="CDD" id="cd07302">
    <property type="entry name" value="CHD"/>
    <property type="match status" value="1"/>
</dbReference>
<evidence type="ECO:0000256" key="3">
    <source>
        <dbReference type="SAM" id="Phobius"/>
    </source>
</evidence>
<evidence type="ECO:0000256" key="2">
    <source>
        <dbReference type="SAM" id="Coils"/>
    </source>
</evidence>
<feature type="coiled-coil region" evidence="2">
    <location>
        <begin position="296"/>
        <end position="323"/>
    </location>
</feature>
<sequence>MRPDDTPTATTTATTLRGTARRTAAREPYLPSATQPIRAVVWAIHLVLPLLGLWLLLAQPALDVEWHDNPSHFALILVVAGVNVVLGGLVARASARRGDARLLLVSLVFLSSAGFFLLHGLTTPGIFVGLTLGFELAQPVGLTIASAFAFASALPLGAGAARAVLRARAVLWAGLAAALAAFGVACLAPGLTPLSGPLPPHGAGLGPFALVGVGLYAASALMMFRLHRRRPAAVLISLITAYALLAEAMVAGMSHRLWHLSWWEWHLLLTFAFLFVAYSAYLQFRREGAAGGLFDAVALSATARRVQAQYEEALEELVGHLRRRTESGVPVATRLAGRFRLTEGQAAVLDRAGAALAAERDLSERLGALADVGRQTRVGLPEPELLAGVLDRVRQAYGDVRLSLMRDGRLTPYGEGPPESPHTALALAEGRVVLQDGRAIHPVTVKGRLAGALSVPAGTTAQDEALAAALAGQVSISLENARLYRESNTLFRQYMSPDVAESLLADPGQAALGGSLVEVTALFADLRGFTSFSERVSPGEIVEMLNRYHSAAVPCVLGNGGTIVQFVGDALLALFNAPARQEDHAAKAVRAALEMQDAAAEVSRQVVSEQAAGRIPAVEWPTFRVGVNTGTALVGNIGSPEFRGFNAMGDAVNVAARLQALAEPGTVVIGQATRDLIGPARVVPLGDLSLKGKARTVRAYHLVALEGSNG</sequence>
<feature type="transmembrane region" description="Helical" evidence="3">
    <location>
        <begin position="169"/>
        <end position="191"/>
    </location>
</feature>
<dbReference type="InterPro" id="IPR001054">
    <property type="entry name" value="A/G_cyclase"/>
</dbReference>
<evidence type="ECO:0000313" key="6">
    <source>
        <dbReference type="Proteomes" id="UP000622547"/>
    </source>
</evidence>
<dbReference type="PANTHER" id="PTHR43081:SF1">
    <property type="entry name" value="ADENYLATE CYCLASE, TERMINAL-DIFFERENTIATION SPECIFIC"/>
    <property type="match status" value="1"/>
</dbReference>
<dbReference type="InterPro" id="IPR029787">
    <property type="entry name" value="Nucleotide_cyclase"/>
</dbReference>
<evidence type="ECO:0000259" key="4">
    <source>
        <dbReference type="PROSITE" id="PS50125"/>
    </source>
</evidence>
<gene>
    <name evidence="5" type="ORF">Pph01_64500</name>
</gene>
<dbReference type="GO" id="GO:0035556">
    <property type="term" value="P:intracellular signal transduction"/>
    <property type="evidence" value="ECO:0007669"/>
    <property type="project" value="InterPro"/>
</dbReference>
<feature type="transmembrane region" description="Helical" evidence="3">
    <location>
        <begin position="265"/>
        <end position="284"/>
    </location>
</feature>
<feature type="domain" description="Guanylate cyclase" evidence="4">
    <location>
        <begin position="520"/>
        <end position="659"/>
    </location>
</feature>
<dbReference type="PANTHER" id="PTHR43081">
    <property type="entry name" value="ADENYLATE CYCLASE, TERMINAL-DIFFERENTIATION SPECIFIC-RELATED"/>
    <property type="match status" value="1"/>
</dbReference>
<evidence type="ECO:0000256" key="1">
    <source>
        <dbReference type="ARBA" id="ARBA00005381"/>
    </source>
</evidence>
<evidence type="ECO:0000313" key="5">
    <source>
        <dbReference type="EMBL" id="GII41447.1"/>
    </source>
</evidence>
<accession>A0A8J3UAX6</accession>
<dbReference type="InterPro" id="IPR050697">
    <property type="entry name" value="Adenylyl/Guanylyl_Cyclase_3/4"/>
</dbReference>
<reference evidence="5 6" key="1">
    <citation type="submission" date="2021-01" db="EMBL/GenBank/DDBJ databases">
        <title>Whole genome shotgun sequence of Planotetraspora phitsanulokensis NBRC 104273.</title>
        <authorList>
            <person name="Komaki H."/>
            <person name="Tamura T."/>
        </authorList>
    </citation>
    <scope>NUCLEOTIDE SEQUENCE [LARGE SCALE GENOMIC DNA]</scope>
    <source>
        <strain evidence="5 6">NBRC 104273</strain>
    </source>
</reference>
<feature type="transmembrane region" description="Helical" evidence="3">
    <location>
        <begin position="39"/>
        <end position="58"/>
    </location>
</feature>
<dbReference type="PROSITE" id="PS50125">
    <property type="entry name" value="GUANYLATE_CYCLASE_2"/>
    <property type="match status" value="1"/>
</dbReference>
<dbReference type="SUPFAM" id="SSF55781">
    <property type="entry name" value="GAF domain-like"/>
    <property type="match status" value="1"/>
</dbReference>
<organism evidence="5 6">
    <name type="scientific">Planotetraspora phitsanulokensis</name>
    <dbReference type="NCBI Taxonomy" id="575192"/>
    <lineage>
        <taxon>Bacteria</taxon>
        <taxon>Bacillati</taxon>
        <taxon>Actinomycetota</taxon>
        <taxon>Actinomycetes</taxon>
        <taxon>Streptosporangiales</taxon>
        <taxon>Streptosporangiaceae</taxon>
        <taxon>Planotetraspora</taxon>
    </lineage>
</organism>
<dbReference type="EMBL" id="BOOP01000032">
    <property type="protein sequence ID" value="GII41447.1"/>
    <property type="molecule type" value="Genomic_DNA"/>
</dbReference>
<dbReference type="SMART" id="SM00044">
    <property type="entry name" value="CYCc"/>
    <property type="match status" value="1"/>
</dbReference>
<keyword evidence="6" id="KW-1185">Reference proteome</keyword>
<dbReference type="Gene3D" id="3.30.450.40">
    <property type="match status" value="1"/>
</dbReference>
<dbReference type="SUPFAM" id="SSF55073">
    <property type="entry name" value="Nucleotide cyclase"/>
    <property type="match status" value="1"/>
</dbReference>